<name>A0A367QDT5_9NOSO</name>
<proteinExistence type="predicted"/>
<sequence>MWLPGSYSGYKNANPNLFVIFAADRNNSNSSFLTNVGVISEKVHSDINLEAYLYESSKNFPPEIRIVEMKTSFGEGYEIGKIITETSIGVSGKQIYYVIKDGGTVWTVIFSTGASKFEAQLPTFEASIRTFSTKL</sequence>
<dbReference type="AlphaFoldDB" id="A0A367QDT5"/>
<organism evidence="1 2">
    <name type="scientific">Nostoc minutum NIES-26</name>
    <dbReference type="NCBI Taxonomy" id="1844469"/>
    <lineage>
        <taxon>Bacteria</taxon>
        <taxon>Bacillati</taxon>
        <taxon>Cyanobacteriota</taxon>
        <taxon>Cyanophyceae</taxon>
        <taxon>Nostocales</taxon>
        <taxon>Nostocaceae</taxon>
        <taxon>Nostoc</taxon>
    </lineage>
</organism>
<gene>
    <name evidence="1" type="ORF">A6770_04505</name>
</gene>
<comment type="caution">
    <text evidence="1">The sequence shown here is derived from an EMBL/GenBank/DDBJ whole genome shotgun (WGS) entry which is preliminary data.</text>
</comment>
<evidence type="ECO:0008006" key="3">
    <source>
        <dbReference type="Google" id="ProtNLM"/>
    </source>
</evidence>
<keyword evidence="2" id="KW-1185">Reference proteome</keyword>
<protein>
    <recommendedName>
        <fullName evidence="3">DUF1795 domain-containing protein</fullName>
    </recommendedName>
</protein>
<dbReference type="EMBL" id="LXQD01000328">
    <property type="protein sequence ID" value="RCJ21901.1"/>
    <property type="molecule type" value="Genomic_DNA"/>
</dbReference>
<accession>A0A367QDT5</accession>
<evidence type="ECO:0000313" key="2">
    <source>
        <dbReference type="Proteomes" id="UP000252107"/>
    </source>
</evidence>
<dbReference type="Proteomes" id="UP000252107">
    <property type="component" value="Unassembled WGS sequence"/>
</dbReference>
<reference evidence="1" key="1">
    <citation type="submission" date="2016-04" db="EMBL/GenBank/DDBJ databases">
        <authorList>
            <person name="Tabuchi Yagui T.R."/>
        </authorList>
    </citation>
    <scope>NUCLEOTIDE SEQUENCE [LARGE SCALE GENOMIC DNA]</scope>
    <source>
        <strain evidence="1">NIES-26</strain>
    </source>
</reference>
<evidence type="ECO:0000313" key="1">
    <source>
        <dbReference type="EMBL" id="RCJ21901.1"/>
    </source>
</evidence>